<sequence length="156" mass="17987">MEMFVQNYQSDLVLSIQQFIPSTLLEAVEKTQFCEMTIVHILLVAKPVTTSAISLHNTGNQKRVEHLLNWTRLTTAAHYKISCYKYKNKIKEKKEKFVNLLIVAELDNELWKKVLVKKLRSKSKKSESKEYGVLDKKDTSDKGEITDSPEGLLEDI</sequence>
<evidence type="ECO:0000313" key="1">
    <source>
        <dbReference type="EMBL" id="RIB27985.1"/>
    </source>
</evidence>
<proteinExistence type="predicted"/>
<dbReference type="EMBL" id="QKWP01000081">
    <property type="protein sequence ID" value="RIB27985.1"/>
    <property type="molecule type" value="Genomic_DNA"/>
</dbReference>
<evidence type="ECO:0000313" key="2">
    <source>
        <dbReference type="Proteomes" id="UP000266673"/>
    </source>
</evidence>
<keyword evidence="2" id="KW-1185">Reference proteome</keyword>
<protein>
    <submittedName>
        <fullName evidence="1">Uncharacterized protein</fullName>
    </submittedName>
</protein>
<reference evidence="1 2" key="1">
    <citation type="submission" date="2018-06" db="EMBL/GenBank/DDBJ databases">
        <title>Comparative genomics reveals the genomic features of Rhizophagus irregularis, R. cerebriforme, R. diaphanum and Gigaspora rosea, and their symbiotic lifestyle signature.</title>
        <authorList>
            <person name="Morin E."/>
            <person name="San Clemente H."/>
            <person name="Chen E.C.H."/>
            <person name="De La Providencia I."/>
            <person name="Hainaut M."/>
            <person name="Kuo A."/>
            <person name="Kohler A."/>
            <person name="Murat C."/>
            <person name="Tang N."/>
            <person name="Roy S."/>
            <person name="Loubradou J."/>
            <person name="Henrissat B."/>
            <person name="Grigoriev I.V."/>
            <person name="Corradi N."/>
            <person name="Roux C."/>
            <person name="Martin F.M."/>
        </authorList>
    </citation>
    <scope>NUCLEOTIDE SEQUENCE [LARGE SCALE GENOMIC DNA]</scope>
    <source>
        <strain evidence="1 2">DAOM 194757</strain>
    </source>
</reference>
<dbReference type="Proteomes" id="UP000266673">
    <property type="component" value="Unassembled WGS sequence"/>
</dbReference>
<gene>
    <name evidence="1" type="ORF">C2G38_2159181</name>
</gene>
<accession>A0A397VZQ4</accession>
<organism evidence="1 2">
    <name type="scientific">Gigaspora rosea</name>
    <dbReference type="NCBI Taxonomy" id="44941"/>
    <lineage>
        <taxon>Eukaryota</taxon>
        <taxon>Fungi</taxon>
        <taxon>Fungi incertae sedis</taxon>
        <taxon>Mucoromycota</taxon>
        <taxon>Glomeromycotina</taxon>
        <taxon>Glomeromycetes</taxon>
        <taxon>Diversisporales</taxon>
        <taxon>Gigasporaceae</taxon>
        <taxon>Gigaspora</taxon>
    </lineage>
</organism>
<dbReference type="AlphaFoldDB" id="A0A397VZQ4"/>
<name>A0A397VZQ4_9GLOM</name>
<comment type="caution">
    <text evidence="1">The sequence shown here is derived from an EMBL/GenBank/DDBJ whole genome shotgun (WGS) entry which is preliminary data.</text>
</comment>